<dbReference type="Proteomes" id="UP000530660">
    <property type="component" value="Unassembled WGS sequence"/>
</dbReference>
<dbReference type="AlphaFoldDB" id="A0A7J7ID32"/>
<gene>
    <name evidence="1" type="ORF">F1559_001251</name>
</gene>
<evidence type="ECO:0000313" key="1">
    <source>
        <dbReference type="EMBL" id="KAF6001016.1"/>
    </source>
</evidence>
<accession>A0A7J7ID32</accession>
<protein>
    <submittedName>
        <fullName evidence="1">Uncharacterized protein</fullName>
    </submittedName>
</protein>
<reference evidence="1 2" key="1">
    <citation type="journal article" date="2020" name="J. Phycol.">
        <title>Comparative genome analysis reveals Cyanidiococcus gen. nov., a new extremophilic red algal genus sister to Cyanidioschyzon (Cyanidioschyzonaceae, Rhodophyta).</title>
        <authorList>
            <person name="Liu S.-L."/>
            <person name="Chiang Y.-R."/>
            <person name="Yoon H.S."/>
            <person name="Fu H.-Y."/>
        </authorList>
    </citation>
    <scope>NUCLEOTIDE SEQUENCE [LARGE SCALE GENOMIC DNA]</scope>
    <source>
        <strain evidence="1 2">THAL066</strain>
    </source>
</reference>
<comment type="caution">
    <text evidence="1">The sequence shown here is derived from an EMBL/GenBank/DDBJ whole genome shotgun (WGS) entry which is preliminary data.</text>
</comment>
<proteinExistence type="predicted"/>
<keyword evidence="2" id="KW-1185">Reference proteome</keyword>
<dbReference type="EMBL" id="VWRR01000016">
    <property type="protein sequence ID" value="KAF6001016.1"/>
    <property type="molecule type" value="Genomic_DNA"/>
</dbReference>
<sequence length="132" mass="15142">MDPFDQRRRDLLQGCRPAAGNAYMELNLLLGRFDLEAFFSIMSVRASDLVLDKFEVIMRKLGYLGCIDWVSLPYETAIGSEMVSSQKQSLCREDSDHVPCVQRRCRITCAICSRERGWNNLVRFLGPRSQVC</sequence>
<organism evidence="1 2">
    <name type="scientific">Cyanidiococcus yangmingshanensis</name>
    <dbReference type="NCBI Taxonomy" id="2690220"/>
    <lineage>
        <taxon>Eukaryota</taxon>
        <taxon>Rhodophyta</taxon>
        <taxon>Bangiophyceae</taxon>
        <taxon>Cyanidiales</taxon>
        <taxon>Cyanidiaceae</taxon>
        <taxon>Cyanidiococcus</taxon>
    </lineage>
</organism>
<evidence type="ECO:0000313" key="2">
    <source>
        <dbReference type="Proteomes" id="UP000530660"/>
    </source>
</evidence>
<dbReference type="OrthoDB" id="9909019at2759"/>
<name>A0A7J7ID32_9RHOD</name>